<evidence type="ECO:0000259" key="8">
    <source>
        <dbReference type="SMART" id="SM00382"/>
    </source>
</evidence>
<keyword evidence="2 6" id="KW-0548">Nucleotidyltransferase</keyword>
<keyword evidence="6" id="KW-0067">ATP-binding</keyword>
<evidence type="ECO:0000256" key="6">
    <source>
        <dbReference type="RuleBase" id="RU364063"/>
    </source>
</evidence>
<comment type="similarity">
    <text evidence="6">Belongs to the DnaX/STICHEL family.</text>
</comment>
<dbReference type="InterPro" id="IPR008921">
    <property type="entry name" value="DNA_pol3_clamp-load_cplx_C"/>
</dbReference>
<dbReference type="PANTHER" id="PTHR11669">
    <property type="entry name" value="REPLICATION FACTOR C / DNA POLYMERASE III GAMMA-TAU SUBUNIT"/>
    <property type="match status" value="1"/>
</dbReference>
<evidence type="ECO:0000256" key="4">
    <source>
        <dbReference type="ARBA" id="ARBA00022932"/>
    </source>
</evidence>
<dbReference type="InterPro" id="IPR003593">
    <property type="entry name" value="AAA+_ATPase"/>
</dbReference>
<comment type="function">
    <text evidence="6">DNA polymerase III is a complex, multichain enzyme responsible for most of the replicative synthesis in bacteria. This DNA polymerase also exhibits 3' to 5' exonuclease activity.</text>
</comment>
<reference evidence="9" key="1">
    <citation type="submission" date="2020-02" db="EMBL/GenBank/DDBJ databases">
        <authorList>
            <person name="Meier V. D."/>
        </authorList>
    </citation>
    <scope>NUCLEOTIDE SEQUENCE</scope>
    <source>
        <strain evidence="9">AVDCRST_MAG76</strain>
    </source>
</reference>
<dbReference type="InterPro" id="IPR001270">
    <property type="entry name" value="ClpA/B"/>
</dbReference>
<dbReference type="Pfam" id="PF12169">
    <property type="entry name" value="DNA_pol3_gamma3"/>
    <property type="match status" value="1"/>
</dbReference>
<keyword evidence="4 6" id="KW-0239">DNA-directed DNA polymerase</keyword>
<name>A0A6J4HFW6_9ACTN</name>
<dbReference type="Gene3D" id="1.20.272.10">
    <property type="match status" value="1"/>
</dbReference>
<dbReference type="PRINTS" id="PR00300">
    <property type="entry name" value="CLPPROTEASEA"/>
</dbReference>
<keyword evidence="6" id="KW-0547">Nucleotide-binding</keyword>
<dbReference type="Pfam" id="PF13177">
    <property type="entry name" value="DNA_pol3_delta2"/>
    <property type="match status" value="1"/>
</dbReference>
<evidence type="ECO:0000313" key="9">
    <source>
        <dbReference type="EMBL" id="CAA9221198.1"/>
    </source>
</evidence>
<evidence type="ECO:0000256" key="7">
    <source>
        <dbReference type="SAM" id="MobiDB-lite"/>
    </source>
</evidence>
<dbReference type="GO" id="GO:0009360">
    <property type="term" value="C:DNA polymerase III complex"/>
    <property type="evidence" value="ECO:0007669"/>
    <property type="project" value="InterPro"/>
</dbReference>
<comment type="catalytic activity">
    <reaction evidence="5 6">
        <text>DNA(n) + a 2'-deoxyribonucleoside 5'-triphosphate = DNA(n+1) + diphosphate</text>
        <dbReference type="Rhea" id="RHEA:22508"/>
        <dbReference type="Rhea" id="RHEA-COMP:17339"/>
        <dbReference type="Rhea" id="RHEA-COMP:17340"/>
        <dbReference type="ChEBI" id="CHEBI:33019"/>
        <dbReference type="ChEBI" id="CHEBI:61560"/>
        <dbReference type="ChEBI" id="CHEBI:173112"/>
        <dbReference type="EC" id="2.7.7.7"/>
    </reaction>
</comment>
<sequence length="617" mass="64161">MAEPTSLYRRFRPQRFAEMRGQEFVVSALRNAVRDGRVAHAYLFSGPRGTGKTTTARILAKALNCTNRSADGDCCDRCASCTAIRDGGSLNVVELDAASNRGIDRVREIIAGTVIGSPGEKKVYIFDEVHQLTSEAGTALLKTLEEPPEHVVFVLATTDPEKVAVPVVSRTQHFKFRLYDTEVLTSLVHDVVVSAGIELDDRALAAVVRDGRGSARDTLSVLEQVASAGGLRDDVPVADDLVEALIARDAGAVLVAVAAGMRAGRDPRRLGAELVERLRLCFLSVLAPDLVDCLADERERIADQAKRLGPAAATRAIEVVGEALVELRESVDPRVTLEVALVRVARADLDTAPSALVERIERLERAGPVEPGPPQTSPGGSAPPAPAVAGPQPAPAEPVARPGEGATGPGAVRRTLGALKGTAGRPPAASPSQPPAQASAAPGPPASPVRPGGEPAAAPRPAGGARVPQEPAAPLPAASADGASGSVAAALLPSAGEVAAAWEAVLADVKPAVRSRFGSAQVVAVDTAVVVAVDNVYLQADCEARRRDVETALANRFGRPVPVRITVGTGTTATPRRAAPPAEEEHVDLTQLVDAPPATLDPHERLRQAFPGAEEVL</sequence>
<dbReference type="Gene3D" id="3.40.50.300">
    <property type="entry name" value="P-loop containing nucleotide triphosphate hydrolases"/>
    <property type="match status" value="1"/>
</dbReference>
<dbReference type="PANTHER" id="PTHR11669:SF0">
    <property type="entry name" value="PROTEIN STICHEL-LIKE 2"/>
    <property type="match status" value="1"/>
</dbReference>
<dbReference type="InterPro" id="IPR022754">
    <property type="entry name" value="DNA_pol_III_gamma-3"/>
</dbReference>
<comment type="subunit">
    <text evidence="6">DNA polymerase III contains a core (composed of alpha, epsilon and theta chains) that associates with a tau subunit. This core dimerizes to form the POLIII' complex. PolIII' associates with the gamma complex (composed of gamma, delta, delta', psi and chi chains) and with the beta chain to form the complete DNA polymerase III complex.</text>
</comment>
<dbReference type="InterPro" id="IPR012763">
    <property type="entry name" value="DNA_pol_III_sug/sutau_N"/>
</dbReference>
<feature type="region of interest" description="Disordered" evidence="7">
    <location>
        <begin position="365"/>
        <end position="481"/>
    </location>
</feature>
<dbReference type="GO" id="GO:0006261">
    <property type="term" value="P:DNA-templated DNA replication"/>
    <property type="evidence" value="ECO:0007669"/>
    <property type="project" value="TreeGrafter"/>
</dbReference>
<feature type="compositionally biased region" description="Pro residues" evidence="7">
    <location>
        <begin position="370"/>
        <end position="396"/>
    </location>
</feature>
<evidence type="ECO:0000256" key="3">
    <source>
        <dbReference type="ARBA" id="ARBA00022705"/>
    </source>
</evidence>
<dbReference type="AlphaFoldDB" id="A0A6J4HFW6"/>
<evidence type="ECO:0000256" key="2">
    <source>
        <dbReference type="ARBA" id="ARBA00022695"/>
    </source>
</evidence>
<dbReference type="SUPFAM" id="SSF52540">
    <property type="entry name" value="P-loop containing nucleoside triphosphate hydrolases"/>
    <property type="match status" value="1"/>
</dbReference>
<dbReference type="GO" id="GO:0003677">
    <property type="term" value="F:DNA binding"/>
    <property type="evidence" value="ECO:0007669"/>
    <property type="project" value="InterPro"/>
</dbReference>
<dbReference type="EC" id="2.7.7.7" evidence="6"/>
<dbReference type="CDD" id="cd00009">
    <property type="entry name" value="AAA"/>
    <property type="match status" value="1"/>
</dbReference>
<dbReference type="SMART" id="SM00382">
    <property type="entry name" value="AAA"/>
    <property type="match status" value="1"/>
</dbReference>
<evidence type="ECO:0000256" key="5">
    <source>
        <dbReference type="ARBA" id="ARBA00049244"/>
    </source>
</evidence>
<feature type="domain" description="AAA+ ATPase" evidence="8">
    <location>
        <begin position="38"/>
        <end position="180"/>
    </location>
</feature>
<dbReference type="NCBIfam" id="TIGR02397">
    <property type="entry name" value="dnaX_nterm"/>
    <property type="match status" value="1"/>
</dbReference>
<organism evidence="9">
    <name type="scientific">uncultured Acidimicrobiales bacterium</name>
    <dbReference type="NCBI Taxonomy" id="310071"/>
    <lineage>
        <taxon>Bacteria</taxon>
        <taxon>Bacillati</taxon>
        <taxon>Actinomycetota</taxon>
        <taxon>Acidimicrobiia</taxon>
        <taxon>Acidimicrobiales</taxon>
        <taxon>environmental samples</taxon>
    </lineage>
</organism>
<keyword evidence="1 6" id="KW-0808">Transferase</keyword>
<protein>
    <recommendedName>
        <fullName evidence="6">DNA polymerase III subunit gamma/tau</fullName>
        <ecNumber evidence="6">2.7.7.7</ecNumber>
    </recommendedName>
</protein>
<dbReference type="InterPro" id="IPR027417">
    <property type="entry name" value="P-loop_NTPase"/>
</dbReference>
<proteinExistence type="inferred from homology"/>
<dbReference type="SUPFAM" id="SSF48019">
    <property type="entry name" value="post-AAA+ oligomerization domain-like"/>
    <property type="match status" value="1"/>
</dbReference>
<feature type="compositionally biased region" description="Low complexity" evidence="7">
    <location>
        <begin position="449"/>
        <end position="468"/>
    </location>
</feature>
<gene>
    <name evidence="6" type="primary">dnaX</name>
    <name evidence="9" type="ORF">AVDCRST_MAG76-711</name>
</gene>
<dbReference type="InterPro" id="IPR050238">
    <property type="entry name" value="DNA_Rep/Repair_Clamp_Loader"/>
</dbReference>
<evidence type="ECO:0000256" key="1">
    <source>
        <dbReference type="ARBA" id="ARBA00022679"/>
    </source>
</evidence>
<dbReference type="EMBL" id="CADCSZ010000040">
    <property type="protein sequence ID" value="CAA9221198.1"/>
    <property type="molecule type" value="Genomic_DNA"/>
</dbReference>
<dbReference type="GO" id="GO:0003887">
    <property type="term" value="F:DNA-directed DNA polymerase activity"/>
    <property type="evidence" value="ECO:0007669"/>
    <property type="project" value="UniProtKB-KW"/>
</dbReference>
<keyword evidence="3 6" id="KW-0235">DNA replication</keyword>
<accession>A0A6J4HFW6</accession>
<dbReference type="GO" id="GO:0005524">
    <property type="term" value="F:ATP binding"/>
    <property type="evidence" value="ECO:0007669"/>
    <property type="project" value="UniProtKB-KW"/>
</dbReference>